<dbReference type="RefSeq" id="WP_092372255.1">
    <property type="nucleotide sequence ID" value="NZ_FORX01000001.1"/>
</dbReference>
<keyword evidence="3" id="KW-1185">Reference proteome</keyword>
<dbReference type="Proteomes" id="UP000198635">
    <property type="component" value="Unassembled WGS sequence"/>
</dbReference>
<evidence type="ECO:0000313" key="3">
    <source>
        <dbReference type="Proteomes" id="UP000198635"/>
    </source>
</evidence>
<evidence type="ECO:0000313" key="2">
    <source>
        <dbReference type="EMBL" id="SFJ03777.1"/>
    </source>
</evidence>
<protein>
    <recommendedName>
        <fullName evidence="4">DUF4911 domain-containing protein</fullName>
    </recommendedName>
</protein>
<dbReference type="AlphaFoldDB" id="A0A1I3N3G0"/>
<feature type="compositionally biased region" description="Basic residues" evidence="1">
    <location>
        <begin position="12"/>
        <end position="21"/>
    </location>
</feature>
<dbReference type="OrthoDB" id="5472144at2"/>
<feature type="region of interest" description="Disordered" evidence="1">
    <location>
        <begin position="1"/>
        <end position="26"/>
    </location>
</feature>
<organism evidence="2 3">
    <name type="scientific">Desulfomicrobium apsheronum</name>
    <dbReference type="NCBI Taxonomy" id="52560"/>
    <lineage>
        <taxon>Bacteria</taxon>
        <taxon>Pseudomonadati</taxon>
        <taxon>Thermodesulfobacteriota</taxon>
        <taxon>Desulfovibrionia</taxon>
        <taxon>Desulfovibrionales</taxon>
        <taxon>Desulfomicrobiaceae</taxon>
        <taxon>Desulfomicrobium</taxon>
    </lineage>
</organism>
<evidence type="ECO:0008006" key="4">
    <source>
        <dbReference type="Google" id="ProtNLM"/>
    </source>
</evidence>
<dbReference type="Pfam" id="PF16256">
    <property type="entry name" value="DUF4911"/>
    <property type="match status" value="1"/>
</dbReference>
<dbReference type="EMBL" id="FORX01000001">
    <property type="protein sequence ID" value="SFJ03777.1"/>
    <property type="molecule type" value="Genomic_DNA"/>
</dbReference>
<accession>A0A1I3N3G0</accession>
<sequence length="102" mass="11422">MKCSEPSSPVPRKSRPRKPRKEKNPAPACLNSRVLYAEVPRNRIALYRFLLEGYDNLAIMSVVDRYRAVIKLRFTPGAERTLREVLVGQGAKIIEPPGCSAG</sequence>
<evidence type="ECO:0000256" key="1">
    <source>
        <dbReference type="SAM" id="MobiDB-lite"/>
    </source>
</evidence>
<reference evidence="3" key="1">
    <citation type="submission" date="2016-10" db="EMBL/GenBank/DDBJ databases">
        <authorList>
            <person name="Varghese N."/>
            <person name="Submissions S."/>
        </authorList>
    </citation>
    <scope>NUCLEOTIDE SEQUENCE [LARGE SCALE GENOMIC DNA]</scope>
    <source>
        <strain evidence="3">DSM 5918</strain>
    </source>
</reference>
<proteinExistence type="predicted"/>
<dbReference type="InterPro" id="IPR032587">
    <property type="entry name" value="DUF4911"/>
</dbReference>
<name>A0A1I3N3G0_9BACT</name>
<dbReference type="STRING" id="52560.SAMN04488082_101166"/>
<gene>
    <name evidence="2" type="ORF">SAMN04488082_101166</name>
</gene>
<feature type="compositionally biased region" description="Low complexity" evidence="1">
    <location>
        <begin position="1"/>
        <end position="11"/>
    </location>
</feature>